<dbReference type="GO" id="GO:0003856">
    <property type="term" value="F:3-dehydroquinate synthase activity"/>
    <property type="evidence" value="ECO:0007669"/>
    <property type="project" value="UniProtKB-UniRule"/>
</dbReference>
<gene>
    <name evidence="13" type="primary">aroB</name>
    <name evidence="13" type="ORF">FUAX_30350</name>
</gene>
<dbReference type="InterPro" id="IPR056179">
    <property type="entry name" value="DHQS_C"/>
</dbReference>
<keyword evidence="4" id="KW-0479">Metal-binding</keyword>
<dbReference type="PANTHER" id="PTHR43622:SF1">
    <property type="entry name" value="3-DEHYDROQUINATE SYNTHASE"/>
    <property type="match status" value="1"/>
</dbReference>
<dbReference type="Proteomes" id="UP001348817">
    <property type="component" value="Chromosome"/>
</dbReference>
<dbReference type="NCBIfam" id="TIGR01357">
    <property type="entry name" value="aroB"/>
    <property type="match status" value="1"/>
</dbReference>
<dbReference type="KEGG" id="fax:FUAX_30350"/>
<organism evidence="13 14">
    <name type="scientific">Fulvitalea axinellae</name>
    <dbReference type="NCBI Taxonomy" id="1182444"/>
    <lineage>
        <taxon>Bacteria</taxon>
        <taxon>Pseudomonadati</taxon>
        <taxon>Bacteroidota</taxon>
        <taxon>Cytophagia</taxon>
        <taxon>Cytophagales</taxon>
        <taxon>Persicobacteraceae</taxon>
        <taxon>Fulvitalea</taxon>
    </lineage>
</organism>
<dbReference type="AlphaFoldDB" id="A0AAU9CK99"/>
<evidence type="ECO:0000256" key="7">
    <source>
        <dbReference type="ARBA" id="ARBA00023027"/>
    </source>
</evidence>
<evidence type="ECO:0000256" key="1">
    <source>
        <dbReference type="ARBA" id="ARBA00001911"/>
    </source>
</evidence>
<evidence type="ECO:0000256" key="6">
    <source>
        <dbReference type="ARBA" id="ARBA00022833"/>
    </source>
</evidence>
<dbReference type="GO" id="GO:0009423">
    <property type="term" value="P:chorismate biosynthetic process"/>
    <property type="evidence" value="ECO:0007669"/>
    <property type="project" value="UniProtKB-UniRule"/>
</dbReference>
<keyword evidence="7" id="KW-0520">NAD</keyword>
<evidence type="ECO:0000259" key="12">
    <source>
        <dbReference type="Pfam" id="PF24621"/>
    </source>
</evidence>
<evidence type="ECO:0000256" key="3">
    <source>
        <dbReference type="ARBA" id="ARBA00003485"/>
    </source>
</evidence>
<keyword evidence="8" id="KW-0456">Lyase</keyword>
<dbReference type="GO" id="GO:0000166">
    <property type="term" value="F:nucleotide binding"/>
    <property type="evidence" value="ECO:0007669"/>
    <property type="project" value="UniProtKB-KW"/>
</dbReference>
<dbReference type="CDD" id="cd08195">
    <property type="entry name" value="DHQS"/>
    <property type="match status" value="1"/>
</dbReference>
<dbReference type="Pfam" id="PF24621">
    <property type="entry name" value="DHQS_C"/>
    <property type="match status" value="1"/>
</dbReference>
<evidence type="ECO:0000256" key="4">
    <source>
        <dbReference type="ARBA" id="ARBA00022723"/>
    </source>
</evidence>
<comment type="cofactor">
    <cofactor evidence="1">
        <name>NAD(+)</name>
        <dbReference type="ChEBI" id="CHEBI:57540"/>
    </cofactor>
</comment>
<dbReference type="InterPro" id="IPR016037">
    <property type="entry name" value="DHQ_synth_AroB"/>
</dbReference>
<evidence type="ECO:0000256" key="8">
    <source>
        <dbReference type="ARBA" id="ARBA00023239"/>
    </source>
</evidence>
<dbReference type="GO" id="GO:0046872">
    <property type="term" value="F:metal ion binding"/>
    <property type="evidence" value="ECO:0007669"/>
    <property type="project" value="UniProtKB-KW"/>
</dbReference>
<dbReference type="InterPro" id="IPR050071">
    <property type="entry name" value="Dehydroquinate_synthase"/>
</dbReference>
<keyword evidence="6" id="KW-0862">Zinc</keyword>
<name>A0AAU9CK99_9BACT</name>
<evidence type="ECO:0000313" key="14">
    <source>
        <dbReference type="Proteomes" id="UP001348817"/>
    </source>
</evidence>
<comment type="cofactor">
    <cofactor evidence="2">
        <name>Co(2+)</name>
        <dbReference type="ChEBI" id="CHEBI:48828"/>
    </cofactor>
</comment>
<proteinExistence type="predicted"/>
<evidence type="ECO:0000256" key="2">
    <source>
        <dbReference type="ARBA" id="ARBA00001941"/>
    </source>
</evidence>
<dbReference type="EMBL" id="AP025314">
    <property type="protein sequence ID" value="BDD10603.1"/>
    <property type="molecule type" value="Genomic_DNA"/>
</dbReference>
<evidence type="ECO:0000256" key="10">
    <source>
        <dbReference type="NCBIfam" id="TIGR01357"/>
    </source>
</evidence>
<dbReference type="Gene3D" id="3.40.50.1970">
    <property type="match status" value="1"/>
</dbReference>
<dbReference type="GO" id="GO:0009073">
    <property type="term" value="P:aromatic amino acid family biosynthetic process"/>
    <property type="evidence" value="ECO:0007669"/>
    <property type="project" value="InterPro"/>
</dbReference>
<dbReference type="PANTHER" id="PTHR43622">
    <property type="entry name" value="3-DEHYDROQUINATE SYNTHASE"/>
    <property type="match status" value="1"/>
</dbReference>
<dbReference type="RefSeq" id="WP_338392147.1">
    <property type="nucleotide sequence ID" value="NZ_AP025314.1"/>
</dbReference>
<dbReference type="SUPFAM" id="SSF56796">
    <property type="entry name" value="Dehydroquinate synthase-like"/>
    <property type="match status" value="1"/>
</dbReference>
<protein>
    <recommendedName>
        <fullName evidence="10">3-dehydroquinate synthase</fullName>
        <ecNumber evidence="10">4.2.3.4</ecNumber>
    </recommendedName>
</protein>
<reference evidence="13 14" key="1">
    <citation type="submission" date="2021-12" db="EMBL/GenBank/DDBJ databases">
        <title>Genome sequencing of bacteria with rrn-lacking chromosome and rrn-plasmid.</title>
        <authorList>
            <person name="Anda M."/>
            <person name="Iwasaki W."/>
        </authorList>
    </citation>
    <scope>NUCLEOTIDE SEQUENCE [LARGE SCALE GENOMIC DNA]</scope>
    <source>
        <strain evidence="13 14">DSM 100852</strain>
    </source>
</reference>
<dbReference type="Pfam" id="PF01761">
    <property type="entry name" value="DHQ_synthase"/>
    <property type="match status" value="1"/>
</dbReference>
<evidence type="ECO:0000259" key="11">
    <source>
        <dbReference type="Pfam" id="PF01761"/>
    </source>
</evidence>
<keyword evidence="9" id="KW-0170">Cobalt</keyword>
<dbReference type="EC" id="4.2.3.4" evidence="10"/>
<evidence type="ECO:0000313" key="13">
    <source>
        <dbReference type="EMBL" id="BDD10603.1"/>
    </source>
</evidence>
<keyword evidence="5" id="KW-0547">Nucleotide-binding</keyword>
<feature type="domain" description="3-dehydroquinate synthase N-terminal" evidence="11">
    <location>
        <begin position="54"/>
        <end position="166"/>
    </location>
</feature>
<sequence>MLPDNVRIVDNPSVALRAFLDGRKYTKVALVVDENTERDCYPLVKGALPSHVLVKIQSGEENKNLSTCTDIWRALTDEAFDRKALVVNLGGGVIGDMGGFCAATYKRGIDFVNLPTTLLSQVDASVGGKLGIDFEGFKNHIGVFQKPQAVLISSEFLKTLPFREIRSGYAEILKHALIADASHWEELKSLDLKTADWATVVEHSVAIKSKVVTSDPTEKGLRKILNFGHTIGHAIETFYLDSPDGRLLHGEAIAAGMICESYLSVKKLGLAEEVLEDIVSEITEAYGLHEIPEADFEAIADNTLQDKKNEGGVVMAALLETLGKATFDVALDRAEILDALRYYAGLPVKR</sequence>
<dbReference type="InterPro" id="IPR030960">
    <property type="entry name" value="DHQS/DOIS_N"/>
</dbReference>
<keyword evidence="14" id="KW-1185">Reference proteome</keyword>
<comment type="function">
    <text evidence="3">Catalyzes the conversion of 3-deoxy-D-arabino-heptulosonate 7-phosphate (DAHP) to dehydroquinate (DHQ).</text>
</comment>
<dbReference type="PIRSF" id="PIRSF001455">
    <property type="entry name" value="DHQ_synth"/>
    <property type="match status" value="1"/>
</dbReference>
<dbReference type="InterPro" id="IPR030963">
    <property type="entry name" value="DHQ_synth_fam"/>
</dbReference>
<accession>A0AAU9CK99</accession>
<evidence type="ECO:0000256" key="5">
    <source>
        <dbReference type="ARBA" id="ARBA00022741"/>
    </source>
</evidence>
<evidence type="ECO:0000256" key="9">
    <source>
        <dbReference type="ARBA" id="ARBA00023285"/>
    </source>
</evidence>
<dbReference type="GO" id="GO:0005737">
    <property type="term" value="C:cytoplasm"/>
    <property type="evidence" value="ECO:0007669"/>
    <property type="project" value="InterPro"/>
</dbReference>
<feature type="domain" description="3-dehydroquinate synthase C-terminal" evidence="12">
    <location>
        <begin position="168"/>
        <end position="309"/>
    </location>
</feature>
<dbReference type="Gene3D" id="1.20.1090.10">
    <property type="entry name" value="Dehydroquinate synthase-like - alpha domain"/>
    <property type="match status" value="1"/>
</dbReference>